<dbReference type="PANTHER" id="PTHR30469:SF11">
    <property type="entry name" value="BLL4320 PROTEIN"/>
    <property type="match status" value="1"/>
</dbReference>
<dbReference type="HOGENOM" id="CLU_018816_1_2_0"/>
<evidence type="ECO:0000259" key="7">
    <source>
        <dbReference type="Pfam" id="PF25967"/>
    </source>
</evidence>
<proteinExistence type="inferred from homology"/>
<dbReference type="Pfam" id="PF25876">
    <property type="entry name" value="HH_MFP_RND"/>
    <property type="match status" value="1"/>
</dbReference>
<dbReference type="Pfam" id="PF25917">
    <property type="entry name" value="BSH_RND"/>
    <property type="match status" value="1"/>
</dbReference>
<organism evidence="8 9">
    <name type="scientific">Opitutus terrae (strain DSM 11246 / JCM 15787 / PB90-1)</name>
    <dbReference type="NCBI Taxonomy" id="452637"/>
    <lineage>
        <taxon>Bacteria</taxon>
        <taxon>Pseudomonadati</taxon>
        <taxon>Verrucomicrobiota</taxon>
        <taxon>Opitutia</taxon>
        <taxon>Opitutales</taxon>
        <taxon>Opitutaceae</taxon>
        <taxon>Opitutus</taxon>
    </lineage>
</organism>
<feature type="domain" description="Multidrug resistance protein MdtA-like barrel-sandwich hybrid" evidence="5">
    <location>
        <begin position="70"/>
        <end position="191"/>
    </location>
</feature>
<dbReference type="RefSeq" id="WP_012376607.1">
    <property type="nucleotide sequence ID" value="NC_010571.1"/>
</dbReference>
<evidence type="ECO:0000256" key="1">
    <source>
        <dbReference type="ARBA" id="ARBA00004196"/>
    </source>
</evidence>
<feature type="domain" description="Multidrug resistance protein MdtA-like alpha-helical hairpin" evidence="4">
    <location>
        <begin position="104"/>
        <end position="163"/>
    </location>
</feature>
<dbReference type="InterPro" id="IPR058792">
    <property type="entry name" value="Beta-barrel_RND_2"/>
</dbReference>
<keyword evidence="3" id="KW-0813">Transport</keyword>
<dbReference type="InterPro" id="IPR058625">
    <property type="entry name" value="MdtA-like_BSH"/>
</dbReference>
<dbReference type="GO" id="GO:0015562">
    <property type="term" value="F:efflux transmembrane transporter activity"/>
    <property type="evidence" value="ECO:0007669"/>
    <property type="project" value="TreeGrafter"/>
</dbReference>
<dbReference type="Gene3D" id="2.40.30.170">
    <property type="match status" value="1"/>
</dbReference>
<name>B1ZYI0_OPITP</name>
<reference evidence="8 9" key="1">
    <citation type="journal article" date="2011" name="J. Bacteriol.">
        <title>Genome sequence of the verrucomicrobium Opitutus terrae PB90-1, an abundant inhabitant of rice paddy soil ecosystems.</title>
        <authorList>
            <person name="van Passel M.W."/>
            <person name="Kant R."/>
            <person name="Palva A."/>
            <person name="Copeland A."/>
            <person name="Lucas S."/>
            <person name="Lapidus A."/>
            <person name="Glavina del Rio T."/>
            <person name="Pitluck S."/>
            <person name="Goltsman E."/>
            <person name="Clum A."/>
            <person name="Sun H."/>
            <person name="Schmutz J."/>
            <person name="Larimer F.W."/>
            <person name="Land M.L."/>
            <person name="Hauser L."/>
            <person name="Kyrpides N."/>
            <person name="Mikhailova N."/>
            <person name="Richardson P.P."/>
            <person name="Janssen P.H."/>
            <person name="de Vos W.M."/>
            <person name="Smidt H."/>
        </authorList>
    </citation>
    <scope>NUCLEOTIDE SEQUENCE [LARGE SCALE GENOMIC DNA]</scope>
    <source>
        <strain evidence="9">DSM 11246 / JCM 15787 / PB90-1</strain>
    </source>
</reference>
<dbReference type="Gene3D" id="1.10.287.470">
    <property type="entry name" value="Helix hairpin bin"/>
    <property type="match status" value="1"/>
</dbReference>
<dbReference type="AlphaFoldDB" id="B1ZYI0"/>
<dbReference type="STRING" id="452637.Oter_3803"/>
<comment type="similarity">
    <text evidence="2">Belongs to the membrane fusion protein (MFP) (TC 8.A.1) family.</text>
</comment>
<dbReference type="PANTHER" id="PTHR30469">
    <property type="entry name" value="MULTIDRUG RESISTANCE PROTEIN MDTA"/>
    <property type="match status" value="1"/>
</dbReference>
<dbReference type="Gene3D" id="2.40.50.100">
    <property type="match status" value="1"/>
</dbReference>
<evidence type="ECO:0000256" key="3">
    <source>
        <dbReference type="ARBA" id="ARBA00022448"/>
    </source>
</evidence>
<dbReference type="KEGG" id="ote:Oter_3803"/>
<keyword evidence="9" id="KW-1185">Reference proteome</keyword>
<evidence type="ECO:0000313" key="8">
    <source>
        <dbReference type="EMBL" id="ACB77078.1"/>
    </source>
</evidence>
<dbReference type="eggNOG" id="COG0845">
    <property type="taxonomic scope" value="Bacteria"/>
</dbReference>
<dbReference type="InterPro" id="IPR058627">
    <property type="entry name" value="MdtA-like_C"/>
</dbReference>
<dbReference type="Gene3D" id="2.40.420.20">
    <property type="match status" value="1"/>
</dbReference>
<dbReference type="SUPFAM" id="SSF111369">
    <property type="entry name" value="HlyD-like secretion proteins"/>
    <property type="match status" value="1"/>
</dbReference>
<evidence type="ECO:0000259" key="5">
    <source>
        <dbReference type="Pfam" id="PF25917"/>
    </source>
</evidence>
<feature type="domain" description="Multidrug resistance protein MdtA-like C-terminal permuted SH3" evidence="7">
    <location>
        <begin position="319"/>
        <end position="348"/>
    </location>
</feature>
<dbReference type="FunFam" id="2.40.30.170:FF:000010">
    <property type="entry name" value="Efflux RND transporter periplasmic adaptor subunit"/>
    <property type="match status" value="1"/>
</dbReference>
<gene>
    <name evidence="8" type="ordered locus">Oter_3803</name>
</gene>
<evidence type="ECO:0000313" key="9">
    <source>
        <dbReference type="Proteomes" id="UP000007013"/>
    </source>
</evidence>
<dbReference type="InterPro" id="IPR058624">
    <property type="entry name" value="MdtA-like_HH"/>
</dbReference>
<evidence type="ECO:0000256" key="2">
    <source>
        <dbReference type="ARBA" id="ARBA00009477"/>
    </source>
</evidence>
<dbReference type="Pfam" id="PF25967">
    <property type="entry name" value="RND-MFP_C"/>
    <property type="match status" value="1"/>
</dbReference>
<dbReference type="GO" id="GO:1990281">
    <property type="term" value="C:efflux pump complex"/>
    <property type="evidence" value="ECO:0007669"/>
    <property type="project" value="TreeGrafter"/>
</dbReference>
<evidence type="ECO:0000259" key="4">
    <source>
        <dbReference type="Pfam" id="PF25876"/>
    </source>
</evidence>
<dbReference type="EMBL" id="CP001032">
    <property type="protein sequence ID" value="ACB77078.1"/>
    <property type="molecule type" value="Genomic_DNA"/>
</dbReference>
<comment type="subcellular location">
    <subcellularLocation>
        <location evidence="1">Cell envelope</location>
    </subcellularLocation>
</comment>
<evidence type="ECO:0000259" key="6">
    <source>
        <dbReference type="Pfam" id="PF25954"/>
    </source>
</evidence>
<protein>
    <submittedName>
        <fullName evidence="8">Efflux transporter, RND family, MFP subunit</fullName>
    </submittedName>
</protein>
<dbReference type="Proteomes" id="UP000007013">
    <property type="component" value="Chromosome"/>
</dbReference>
<dbReference type="NCBIfam" id="TIGR01730">
    <property type="entry name" value="RND_mfp"/>
    <property type="match status" value="1"/>
</dbReference>
<accession>B1ZYI0</accession>
<dbReference type="Pfam" id="PF25954">
    <property type="entry name" value="Beta-barrel_RND_2"/>
    <property type="match status" value="1"/>
</dbReference>
<feature type="domain" description="CusB-like beta-barrel" evidence="6">
    <location>
        <begin position="199"/>
        <end position="273"/>
    </location>
</feature>
<sequence length="376" mass="39971">MIKRFALTTVAIIVIVGALVGTKLLQFRAMAAAGAHMTPPPETVTSAPVREEDWPDTVTATGSVESVQGVTVAAELAGKVMKLAFEPGALVQAGDLLVQLDTSSEEAQLRAAEASAQLAKANFDRSRDLIQKATISQAELDAADAQYKEAVARADNIRATIAKKTIRAPFAGRLGLRLVNLGQILREGDAITTLQTLDPVYVNFSVPQQRLSVLHPGADVRVTTDAAPKVVFAGKITAISPEVDVVTRNVRVQATVPNVEERLRSGMFANVEVVLPTAEKKLIVPATAILYAPYGDSVFVIEEKKDPQSGQVQQVLRQQFVRLGGARGDYVAVTSGLKPGDQVVTSGVFKLRAGTPVVIDNKLAPDAKLDPKPANT</sequence>
<dbReference type="InterPro" id="IPR006143">
    <property type="entry name" value="RND_pump_MFP"/>
</dbReference>
<dbReference type="OrthoDB" id="9800613at2"/>